<evidence type="ECO:0000259" key="4">
    <source>
        <dbReference type="Pfam" id="PF03468"/>
    </source>
</evidence>
<organism evidence="7 8">
    <name type="scientific">Oldenlandia corymbosa var. corymbosa</name>
    <dbReference type="NCBI Taxonomy" id="529605"/>
    <lineage>
        <taxon>Eukaryota</taxon>
        <taxon>Viridiplantae</taxon>
        <taxon>Streptophyta</taxon>
        <taxon>Embryophyta</taxon>
        <taxon>Tracheophyta</taxon>
        <taxon>Spermatophyta</taxon>
        <taxon>Magnoliopsida</taxon>
        <taxon>eudicotyledons</taxon>
        <taxon>Gunneridae</taxon>
        <taxon>Pentapetalae</taxon>
        <taxon>asterids</taxon>
        <taxon>lamiids</taxon>
        <taxon>Gentianales</taxon>
        <taxon>Rubiaceae</taxon>
        <taxon>Rubioideae</taxon>
        <taxon>Spermacoceae</taxon>
        <taxon>Hedyotis-Oldenlandia complex</taxon>
        <taxon>Oldenlandia</taxon>
    </lineage>
</organism>
<dbReference type="InterPro" id="IPR045177">
    <property type="entry name" value="FDM1-5/IDN2"/>
</dbReference>
<dbReference type="InterPro" id="IPR038588">
    <property type="entry name" value="XS_domain_sf"/>
</dbReference>
<evidence type="ECO:0000256" key="2">
    <source>
        <dbReference type="ARBA" id="ARBA00023158"/>
    </source>
</evidence>
<feature type="domain" description="XS" evidence="4">
    <location>
        <begin position="198"/>
        <end position="308"/>
    </location>
</feature>
<keyword evidence="1 3" id="KW-0175">Coiled coil</keyword>
<dbReference type="Pfam" id="PF03470">
    <property type="entry name" value="zf-XS"/>
    <property type="match status" value="1"/>
</dbReference>
<dbReference type="PANTHER" id="PTHR21596">
    <property type="entry name" value="RIBONUCLEASE P SUBUNIT P38"/>
    <property type="match status" value="1"/>
</dbReference>
<gene>
    <name evidence="7" type="ORF">OLC1_LOCUS16662</name>
</gene>
<evidence type="ECO:0000256" key="3">
    <source>
        <dbReference type="SAM" id="Coils"/>
    </source>
</evidence>
<dbReference type="EMBL" id="OX459123">
    <property type="protein sequence ID" value="CAI9108601.1"/>
    <property type="molecule type" value="Genomic_DNA"/>
</dbReference>
<feature type="domain" description="Factor of DNA methylation 1-5/IDN2" evidence="5">
    <location>
        <begin position="577"/>
        <end position="707"/>
    </location>
</feature>
<dbReference type="GO" id="GO:0080188">
    <property type="term" value="P:gene silencing by siRNA-directed DNA methylation"/>
    <property type="evidence" value="ECO:0007669"/>
    <property type="project" value="InterPro"/>
</dbReference>
<dbReference type="InterPro" id="IPR005380">
    <property type="entry name" value="XS_domain"/>
</dbReference>
<dbReference type="Pfam" id="PF03468">
    <property type="entry name" value="XS"/>
    <property type="match status" value="1"/>
</dbReference>
<dbReference type="InterPro" id="IPR005379">
    <property type="entry name" value="FDM1-5/IDN2_XH"/>
</dbReference>
<sequence length="710" mass="83261">MSWPKKLRTDRRYDSELDDLKYEYYKDLRDEKVRIQSSHGFLFCPYCPDKRRREYEFHELMSHSSRIGKYSKSSTFKEKAKHLGLLKYLQRLEDRGEKFSEQKSRDQEKADVCRDAGSKSWKLQRSGNYGKSAYKMWSDRESGEIDDLIEDVLLPDEKNESVKNDENLTSKSPSVKFTEPPLVSYSTADEPSISRAKDELIVWPLMAVVANIPVVFQNGKYVGESGSRLRDEWTAKGYNPLRVHMCWTFRGHTGFAIVEFKKDWTGFTNAMTFEKDFEIDHHGKRDWEMKRDKGNELYAWVAREEDFKLKGPIGEYLRKNGDLKTISGKETEDKRKDNFLMSNLANELVIKSQKCEQLKKKISRTEVLLSNVMKQKEDMIEGYNEEMKKMQQIQNAELQHVLNEHKRSNLQLEARKQELMMRENDLKQREALTESEKQKLNQQKEMNEKAIQEQQNADDKLLKLAEDQKKEKEALHKKIIELESKLDQKQALELEIERMRGAVEVMTHMGEVGDTEAEKKKKLIEEELQEKQEELDALETVNQTLTIKQRLGNDEVQDARKEMMQGLKDSRAFICVKRMGELDEKPFHIAVKRKFPGKQAAVKVAELSSLWENHLRDPDWHPYKVVMDGEVAKEILDESDEKLSGLKAEYGDEVYQAVVKALNEVNEYNPSGRYPLPELWNAKEGRRATLKEGVEYIHKLWKQNKRKKTF</sequence>
<proteinExistence type="predicted"/>
<name>A0AAV1DNK6_OLDCO</name>
<evidence type="ECO:0000259" key="6">
    <source>
        <dbReference type="Pfam" id="PF03470"/>
    </source>
</evidence>
<dbReference type="Pfam" id="PF03469">
    <property type="entry name" value="XH"/>
    <property type="match status" value="1"/>
</dbReference>
<dbReference type="InterPro" id="IPR005381">
    <property type="entry name" value="Znf-XS_domain"/>
</dbReference>
<protein>
    <submittedName>
        <fullName evidence="7">OLC1v1008247C3</fullName>
    </submittedName>
</protein>
<dbReference type="Proteomes" id="UP001161247">
    <property type="component" value="Chromosome 6"/>
</dbReference>
<evidence type="ECO:0000256" key="1">
    <source>
        <dbReference type="ARBA" id="ARBA00023054"/>
    </source>
</evidence>
<reference evidence="7" key="1">
    <citation type="submission" date="2023-03" db="EMBL/GenBank/DDBJ databases">
        <authorList>
            <person name="Julca I."/>
        </authorList>
    </citation>
    <scope>NUCLEOTIDE SEQUENCE</scope>
</reference>
<accession>A0AAV1DNK6</accession>
<evidence type="ECO:0000313" key="8">
    <source>
        <dbReference type="Proteomes" id="UP001161247"/>
    </source>
</evidence>
<dbReference type="Gene3D" id="3.30.70.2890">
    <property type="entry name" value="XS domain"/>
    <property type="match status" value="1"/>
</dbReference>
<evidence type="ECO:0000313" key="7">
    <source>
        <dbReference type="EMBL" id="CAI9108601.1"/>
    </source>
</evidence>
<feature type="coiled-coil region" evidence="3">
    <location>
        <begin position="341"/>
        <end position="548"/>
    </location>
</feature>
<dbReference type="PANTHER" id="PTHR21596:SF23">
    <property type="entry name" value="FACTOR OF DNA METHYLATION 4"/>
    <property type="match status" value="1"/>
</dbReference>
<keyword evidence="2" id="KW-0943">RNA-mediated gene silencing</keyword>
<dbReference type="AlphaFoldDB" id="A0AAV1DNK6"/>
<evidence type="ECO:0000259" key="5">
    <source>
        <dbReference type="Pfam" id="PF03469"/>
    </source>
</evidence>
<keyword evidence="8" id="KW-1185">Reference proteome</keyword>
<feature type="domain" description="Zinc finger-XS" evidence="6">
    <location>
        <begin position="44"/>
        <end position="85"/>
    </location>
</feature>